<feature type="transmembrane region" description="Helical" evidence="2">
    <location>
        <begin position="227"/>
        <end position="247"/>
    </location>
</feature>
<evidence type="ECO:0000256" key="2">
    <source>
        <dbReference type="SAM" id="Phobius"/>
    </source>
</evidence>
<dbReference type="SMART" id="SM00271">
    <property type="entry name" value="DnaJ"/>
    <property type="match status" value="1"/>
</dbReference>
<dbReference type="OrthoDB" id="445556at2759"/>
<evidence type="ECO:0000313" key="5">
    <source>
        <dbReference type="Proteomes" id="UP000717696"/>
    </source>
</evidence>
<evidence type="ECO:0000256" key="1">
    <source>
        <dbReference type="SAM" id="MobiDB-lite"/>
    </source>
</evidence>
<dbReference type="Gene3D" id="1.10.287.110">
    <property type="entry name" value="DnaJ domain"/>
    <property type="match status" value="1"/>
</dbReference>
<dbReference type="SUPFAM" id="SSF46565">
    <property type="entry name" value="Chaperone J-domain"/>
    <property type="match status" value="1"/>
</dbReference>
<feature type="region of interest" description="Disordered" evidence="1">
    <location>
        <begin position="30"/>
        <end position="102"/>
    </location>
</feature>
<keyword evidence="2" id="KW-1133">Transmembrane helix</keyword>
<keyword evidence="2" id="KW-0472">Membrane</keyword>
<dbReference type="InterPro" id="IPR001623">
    <property type="entry name" value="DnaJ_domain"/>
</dbReference>
<organism evidence="4 5">
    <name type="scientific">Dactylonectria estremocensis</name>
    <dbReference type="NCBI Taxonomy" id="1079267"/>
    <lineage>
        <taxon>Eukaryota</taxon>
        <taxon>Fungi</taxon>
        <taxon>Dikarya</taxon>
        <taxon>Ascomycota</taxon>
        <taxon>Pezizomycotina</taxon>
        <taxon>Sordariomycetes</taxon>
        <taxon>Hypocreomycetidae</taxon>
        <taxon>Hypocreales</taxon>
        <taxon>Nectriaceae</taxon>
        <taxon>Dactylonectria</taxon>
    </lineage>
</organism>
<dbReference type="EMBL" id="JAGMUU010000004">
    <property type="protein sequence ID" value="KAH7155161.1"/>
    <property type="molecule type" value="Genomic_DNA"/>
</dbReference>
<keyword evidence="2" id="KW-0812">Transmembrane</keyword>
<feature type="compositionally biased region" description="Low complexity" evidence="1">
    <location>
        <begin position="31"/>
        <end position="70"/>
    </location>
</feature>
<evidence type="ECO:0000259" key="3">
    <source>
        <dbReference type="PROSITE" id="PS50076"/>
    </source>
</evidence>
<dbReference type="InterPro" id="IPR036869">
    <property type="entry name" value="J_dom_sf"/>
</dbReference>
<dbReference type="PROSITE" id="PS50076">
    <property type="entry name" value="DNAJ_2"/>
    <property type="match status" value="1"/>
</dbReference>
<protein>
    <recommendedName>
        <fullName evidence="3">J domain-containing protein</fullName>
    </recommendedName>
</protein>
<sequence length="330" mass="36812">MPLNKPAVFRCSCNSLAGFPCFQRKATSTTSSALGSRPLHSSSSSPTSSTSSSTLSSSSASPFSLLQSKSIPSSHRRRSYATVNTGPHGGSPADWPKTPNPTPYDIFSMRRDDPYTKHRFFQLVKLYHPDKHSHDSAVQHVPTATRLERYRLIVAANDLLSDPNKRSLYDSQGVGWTGSRSPTLNESVRHAEKSWRHRPGNAARNATWEDWERWYDARDGRTVDSMYMSNGVFATLVVMLCMIGAFAQMSRAEQSGADYVETRNQSNLAIGRQMARSTYVASGQSKDERVDNFLRDRDNLSYEFTPSKYDALQPESEPRARGQPGHPPEP</sequence>
<name>A0A9P9J910_9HYPO</name>
<gene>
    <name evidence="4" type="ORF">B0J13DRAFT_219506</name>
</gene>
<evidence type="ECO:0000313" key="4">
    <source>
        <dbReference type="EMBL" id="KAH7155161.1"/>
    </source>
</evidence>
<reference evidence="4" key="1">
    <citation type="journal article" date="2021" name="Nat. Commun.">
        <title>Genetic determinants of endophytism in the Arabidopsis root mycobiome.</title>
        <authorList>
            <person name="Mesny F."/>
            <person name="Miyauchi S."/>
            <person name="Thiergart T."/>
            <person name="Pickel B."/>
            <person name="Atanasova L."/>
            <person name="Karlsson M."/>
            <person name="Huettel B."/>
            <person name="Barry K.W."/>
            <person name="Haridas S."/>
            <person name="Chen C."/>
            <person name="Bauer D."/>
            <person name="Andreopoulos W."/>
            <person name="Pangilinan J."/>
            <person name="LaButti K."/>
            <person name="Riley R."/>
            <person name="Lipzen A."/>
            <person name="Clum A."/>
            <person name="Drula E."/>
            <person name="Henrissat B."/>
            <person name="Kohler A."/>
            <person name="Grigoriev I.V."/>
            <person name="Martin F.M."/>
            <person name="Hacquard S."/>
        </authorList>
    </citation>
    <scope>NUCLEOTIDE SEQUENCE</scope>
    <source>
        <strain evidence="4">MPI-CAGE-AT-0021</strain>
    </source>
</reference>
<dbReference type="CDD" id="cd06257">
    <property type="entry name" value="DnaJ"/>
    <property type="match status" value="1"/>
</dbReference>
<dbReference type="Pfam" id="PF00226">
    <property type="entry name" value="DnaJ"/>
    <property type="match status" value="1"/>
</dbReference>
<comment type="caution">
    <text evidence="4">The sequence shown here is derived from an EMBL/GenBank/DDBJ whole genome shotgun (WGS) entry which is preliminary data.</text>
</comment>
<proteinExistence type="predicted"/>
<dbReference type="PROSITE" id="PS00636">
    <property type="entry name" value="DNAJ_1"/>
    <property type="match status" value="1"/>
</dbReference>
<dbReference type="AlphaFoldDB" id="A0A9P9J910"/>
<keyword evidence="5" id="KW-1185">Reference proteome</keyword>
<feature type="region of interest" description="Disordered" evidence="1">
    <location>
        <begin position="304"/>
        <end position="330"/>
    </location>
</feature>
<dbReference type="Proteomes" id="UP000717696">
    <property type="component" value="Unassembled WGS sequence"/>
</dbReference>
<feature type="domain" description="J" evidence="3">
    <location>
        <begin position="102"/>
        <end position="173"/>
    </location>
</feature>
<accession>A0A9P9J910</accession>
<dbReference type="InterPro" id="IPR018253">
    <property type="entry name" value="DnaJ_domain_CS"/>
</dbReference>